<dbReference type="RefSeq" id="WP_274689262.1">
    <property type="nucleotide sequence ID" value="NZ_JAPMOU010000015.1"/>
</dbReference>
<proteinExistence type="predicted"/>
<name>A0ABT5UBK9_9GAMM</name>
<protein>
    <submittedName>
        <fullName evidence="1">Uncharacterized protein</fullName>
    </submittedName>
</protein>
<dbReference type="EMBL" id="JAPMOU010000015">
    <property type="protein sequence ID" value="MDE1462912.1"/>
    <property type="molecule type" value="Genomic_DNA"/>
</dbReference>
<accession>A0ABT5UBK9</accession>
<organism evidence="1 2">
    <name type="scientific">Spartinivicinus poritis</name>
    <dbReference type="NCBI Taxonomy" id="2994640"/>
    <lineage>
        <taxon>Bacteria</taxon>
        <taxon>Pseudomonadati</taxon>
        <taxon>Pseudomonadota</taxon>
        <taxon>Gammaproteobacteria</taxon>
        <taxon>Oceanospirillales</taxon>
        <taxon>Zooshikellaceae</taxon>
        <taxon>Spartinivicinus</taxon>
    </lineage>
</organism>
<evidence type="ECO:0000313" key="2">
    <source>
        <dbReference type="Proteomes" id="UP001528823"/>
    </source>
</evidence>
<comment type="caution">
    <text evidence="1">The sequence shown here is derived from an EMBL/GenBank/DDBJ whole genome shotgun (WGS) entry which is preliminary data.</text>
</comment>
<keyword evidence="2" id="KW-1185">Reference proteome</keyword>
<evidence type="ECO:0000313" key="1">
    <source>
        <dbReference type="EMBL" id="MDE1462912.1"/>
    </source>
</evidence>
<dbReference type="Proteomes" id="UP001528823">
    <property type="component" value="Unassembled WGS sequence"/>
</dbReference>
<gene>
    <name evidence="1" type="ORF">ORQ98_13130</name>
</gene>
<reference evidence="1 2" key="1">
    <citation type="submission" date="2022-11" db="EMBL/GenBank/DDBJ databases">
        <title>Spartinivicinus poritis sp. nov., isolated from scleractinian coral Porites lutea.</title>
        <authorList>
            <person name="Zhang G."/>
            <person name="Cai L."/>
            <person name="Wei Q."/>
        </authorList>
    </citation>
    <scope>NUCLEOTIDE SEQUENCE [LARGE SCALE GENOMIC DNA]</scope>
    <source>
        <strain evidence="1 2">A2-2</strain>
    </source>
</reference>
<sequence length="97" mass="11194">MEAAAKELADYMNKLALLAYPAGRLQHLEFVLWHAIVIGPFQYGQLELTQAHINKLRELSYTCNGWIYQDPIVGETWVSLTQWQDLYSQKIDLVALK</sequence>